<dbReference type="Proteomes" id="UP000886700">
    <property type="component" value="Unplaced"/>
</dbReference>
<keyword evidence="3" id="KW-0788">Thiol protease</keyword>
<dbReference type="Pfam" id="PF00656">
    <property type="entry name" value="Peptidase_C14"/>
    <property type="match status" value="1"/>
</dbReference>
<dbReference type="PRINTS" id="PR00376">
    <property type="entry name" value="IL1BCENZYME"/>
</dbReference>
<dbReference type="InterPro" id="IPR002138">
    <property type="entry name" value="Pept_C14_p10"/>
</dbReference>
<evidence type="ECO:0000256" key="5">
    <source>
        <dbReference type="RuleBase" id="RU003971"/>
    </source>
</evidence>
<evidence type="ECO:0000259" key="6">
    <source>
        <dbReference type="PROSITE" id="PS50207"/>
    </source>
</evidence>
<evidence type="ECO:0000256" key="3">
    <source>
        <dbReference type="ARBA" id="ARBA00022807"/>
    </source>
</evidence>
<evidence type="ECO:0000256" key="1">
    <source>
        <dbReference type="ARBA" id="ARBA00010134"/>
    </source>
</evidence>
<keyword evidence="4" id="KW-0865">Zymogen</keyword>
<gene>
    <name evidence="9" type="primary">LOC121132739</name>
</gene>
<evidence type="ECO:0000256" key="2">
    <source>
        <dbReference type="ARBA" id="ARBA00022670"/>
    </source>
</evidence>
<feature type="domain" description="Caspase family p10" evidence="6">
    <location>
        <begin position="141"/>
        <end position="193"/>
    </location>
</feature>
<evidence type="ECO:0000256" key="4">
    <source>
        <dbReference type="ARBA" id="ARBA00023145"/>
    </source>
</evidence>
<name>A0ABM2XN12_MESAU</name>
<dbReference type="InterPro" id="IPR015917">
    <property type="entry name" value="Pept_C14A"/>
</dbReference>
<dbReference type="PROSITE" id="PS50207">
    <property type="entry name" value="CASPASE_P10"/>
    <property type="match status" value="1"/>
</dbReference>
<sequence>MVVSQGLVQTLFSPLQAFWEELVQFREKLDSHKGPVSCALVALMAHGGPQGQLLGADGQEVQPEMLVQGLSSCQALRGRPKVFLLQTCRGGNRDPGVGPRALPWYRRWLRAPPAIPTQADVLQIHADAPGNPPSTPGSSGQADVLTVYAAAEGCVAYRDEEKGSDFVQTLVEVIRANPGRDVLELLTEVNRRVCELDVLGPDSDELRKACLEILSLPLPRSASDAASWAWEFK</sequence>
<keyword evidence="8" id="KW-1185">Reference proteome</keyword>
<dbReference type="PANTHER" id="PTHR22576:SF41">
    <property type="entry name" value="CASPASE 14, APOPTOSIS-RELATED CYSTEINE PEPTIDASE"/>
    <property type="match status" value="1"/>
</dbReference>
<dbReference type="PANTHER" id="PTHR22576">
    <property type="entry name" value="MUCOSA ASSOCIATED LYMPHOID TISSUE LYMPHOMA TRANSLOCATION PROTEIN 1/PARACASPASE"/>
    <property type="match status" value="1"/>
</dbReference>
<protein>
    <submittedName>
        <fullName evidence="9">Caspase-16 isoform X1</fullName>
    </submittedName>
</protein>
<evidence type="ECO:0000259" key="7">
    <source>
        <dbReference type="PROSITE" id="PS50208"/>
    </source>
</evidence>
<dbReference type="GeneID" id="121132739"/>
<comment type="similarity">
    <text evidence="1 5">Belongs to the peptidase C14A family.</text>
</comment>
<dbReference type="Gene3D" id="3.40.50.1460">
    <property type="match status" value="1"/>
</dbReference>
<evidence type="ECO:0000313" key="8">
    <source>
        <dbReference type="Proteomes" id="UP000886700"/>
    </source>
</evidence>
<evidence type="ECO:0000313" key="9">
    <source>
        <dbReference type="RefSeq" id="XP_040604128.1"/>
    </source>
</evidence>
<keyword evidence="3" id="KW-0378">Hydrolase</keyword>
<dbReference type="SUPFAM" id="SSF52129">
    <property type="entry name" value="Caspase-like"/>
    <property type="match status" value="1"/>
</dbReference>
<dbReference type="InterPro" id="IPR029030">
    <property type="entry name" value="Caspase-like_dom_sf"/>
</dbReference>
<feature type="domain" description="Caspase family p20" evidence="7">
    <location>
        <begin position="20"/>
        <end position="92"/>
    </location>
</feature>
<accession>A0ABM2XN12</accession>
<dbReference type="RefSeq" id="XP_040604128.1">
    <property type="nucleotide sequence ID" value="XM_040748194.1"/>
</dbReference>
<dbReference type="InterPro" id="IPR011600">
    <property type="entry name" value="Pept_C14_caspase"/>
</dbReference>
<dbReference type="InterPro" id="IPR001309">
    <property type="entry name" value="Pept_C14_p20"/>
</dbReference>
<reference evidence="9" key="1">
    <citation type="submission" date="2025-08" db="UniProtKB">
        <authorList>
            <consortium name="RefSeq"/>
        </authorList>
    </citation>
    <scope>IDENTIFICATION</scope>
    <source>
        <tissue evidence="9">Liver</tissue>
    </source>
</reference>
<keyword evidence="2" id="KW-0645">Protease</keyword>
<dbReference type="PROSITE" id="PS50208">
    <property type="entry name" value="CASPASE_P20"/>
    <property type="match status" value="1"/>
</dbReference>
<dbReference type="SMART" id="SM00115">
    <property type="entry name" value="CASc"/>
    <property type="match status" value="1"/>
</dbReference>
<dbReference type="InterPro" id="IPR052039">
    <property type="entry name" value="Caspase-related_regulators"/>
</dbReference>
<proteinExistence type="inferred from homology"/>
<organism evidence="8 9">
    <name type="scientific">Mesocricetus auratus</name>
    <name type="common">Golden hamster</name>
    <dbReference type="NCBI Taxonomy" id="10036"/>
    <lineage>
        <taxon>Eukaryota</taxon>
        <taxon>Metazoa</taxon>
        <taxon>Chordata</taxon>
        <taxon>Craniata</taxon>
        <taxon>Vertebrata</taxon>
        <taxon>Euteleostomi</taxon>
        <taxon>Mammalia</taxon>
        <taxon>Eutheria</taxon>
        <taxon>Euarchontoglires</taxon>
        <taxon>Glires</taxon>
        <taxon>Rodentia</taxon>
        <taxon>Myomorpha</taxon>
        <taxon>Muroidea</taxon>
        <taxon>Cricetidae</taxon>
        <taxon>Cricetinae</taxon>
        <taxon>Mesocricetus</taxon>
    </lineage>
</organism>